<dbReference type="Proteomes" id="UP000760545">
    <property type="component" value="Unassembled WGS sequence"/>
</dbReference>
<evidence type="ECO:0000313" key="2">
    <source>
        <dbReference type="EMBL" id="NJX17177.1"/>
    </source>
</evidence>
<feature type="non-terminal residue" evidence="2">
    <location>
        <position position="1"/>
    </location>
</feature>
<keyword evidence="3" id="KW-1185">Reference proteome</keyword>
<feature type="non-terminal residue" evidence="2">
    <location>
        <position position="135"/>
    </location>
</feature>
<dbReference type="InterPro" id="IPR057078">
    <property type="entry name" value="HYR-4C"/>
</dbReference>
<evidence type="ECO:0000259" key="1">
    <source>
        <dbReference type="Pfam" id="PF23237"/>
    </source>
</evidence>
<dbReference type="Pfam" id="PF23237">
    <property type="entry name" value="HYR_4C"/>
    <property type="match status" value="2"/>
</dbReference>
<reference evidence="2 3" key="1">
    <citation type="submission" date="2020-03" db="EMBL/GenBank/DDBJ databases">
        <title>Tamlana sp. nov, isolated from XXX.</title>
        <authorList>
            <person name="Cao W.R."/>
        </authorList>
    </citation>
    <scope>NUCLEOTIDE SEQUENCE [LARGE SCALE GENOMIC DNA]</scope>
    <source>
        <strain evidence="2 3">HST1-43</strain>
    </source>
</reference>
<dbReference type="InterPro" id="IPR013783">
    <property type="entry name" value="Ig-like_fold"/>
</dbReference>
<proteinExistence type="predicted"/>
<sequence length="135" mass="14634">VTETPDPLTCEGTRTYTYTYTDCANNSDTWAFTYTIETPAFTIPDADGEATVECIDDATETFTLPTVTDACGNTLSPSATVVTETPDPLTCEGTRTYTYTYTDCANNSDTWAFTYTIETPAFTIPDADGEATVEC</sequence>
<dbReference type="RefSeq" id="WP_209309774.1">
    <property type="nucleotide sequence ID" value="NZ_JAAVJS010000340.1"/>
</dbReference>
<dbReference type="EMBL" id="JAAVJS010000340">
    <property type="protein sequence ID" value="NJX17177.1"/>
    <property type="molecule type" value="Genomic_DNA"/>
</dbReference>
<feature type="domain" description="HYR-like" evidence="1">
    <location>
        <begin position="2"/>
        <end position="36"/>
    </location>
</feature>
<dbReference type="Gene3D" id="2.60.40.10">
    <property type="entry name" value="Immunoglobulins"/>
    <property type="match status" value="1"/>
</dbReference>
<organism evidence="2 3">
    <name type="scientific">Tamlana crocina</name>
    <dbReference type="NCBI Taxonomy" id="393006"/>
    <lineage>
        <taxon>Bacteria</taxon>
        <taxon>Pseudomonadati</taxon>
        <taxon>Bacteroidota</taxon>
        <taxon>Flavobacteriia</taxon>
        <taxon>Flavobacteriales</taxon>
        <taxon>Flavobacteriaceae</taxon>
        <taxon>Tamlana</taxon>
    </lineage>
</organism>
<protein>
    <recommendedName>
        <fullName evidence="1">HYR-like domain-containing protein</fullName>
    </recommendedName>
</protein>
<evidence type="ECO:0000313" key="3">
    <source>
        <dbReference type="Proteomes" id="UP000760545"/>
    </source>
</evidence>
<feature type="domain" description="HYR-like" evidence="1">
    <location>
        <begin position="43"/>
        <end position="117"/>
    </location>
</feature>
<accession>A0ABX1DFT2</accession>
<gene>
    <name evidence="2" type="ORF">HC176_17020</name>
</gene>
<name>A0ABX1DFT2_9FLAO</name>
<comment type="caution">
    <text evidence="2">The sequence shown here is derived from an EMBL/GenBank/DDBJ whole genome shotgun (WGS) entry which is preliminary data.</text>
</comment>